<comment type="caution">
    <text evidence="2">The sequence shown here is derived from an EMBL/GenBank/DDBJ whole genome shotgun (WGS) entry which is preliminary data.</text>
</comment>
<evidence type="ECO:0000259" key="1">
    <source>
        <dbReference type="Pfam" id="PF00078"/>
    </source>
</evidence>
<dbReference type="InterPro" id="IPR036691">
    <property type="entry name" value="Endo/exonu/phosph_ase_sf"/>
</dbReference>
<evidence type="ECO:0000313" key="3">
    <source>
        <dbReference type="Proteomes" id="UP000717996"/>
    </source>
</evidence>
<organism evidence="2 3">
    <name type="scientific">Rhizopus oryzae</name>
    <name type="common">Mucormycosis agent</name>
    <name type="synonym">Rhizopus arrhizus var. delemar</name>
    <dbReference type="NCBI Taxonomy" id="64495"/>
    <lineage>
        <taxon>Eukaryota</taxon>
        <taxon>Fungi</taxon>
        <taxon>Fungi incertae sedis</taxon>
        <taxon>Mucoromycota</taxon>
        <taxon>Mucoromycotina</taxon>
        <taxon>Mucoromycetes</taxon>
        <taxon>Mucorales</taxon>
        <taxon>Mucorineae</taxon>
        <taxon>Rhizopodaceae</taxon>
        <taxon>Rhizopus</taxon>
    </lineage>
</organism>
<dbReference type="Pfam" id="PF00078">
    <property type="entry name" value="RVT_1"/>
    <property type="match status" value="1"/>
</dbReference>
<dbReference type="AlphaFoldDB" id="A0A9P6XZH4"/>
<evidence type="ECO:0000313" key="2">
    <source>
        <dbReference type="EMBL" id="KAG1535368.1"/>
    </source>
</evidence>
<dbReference type="Proteomes" id="UP000717996">
    <property type="component" value="Unassembled WGS sequence"/>
</dbReference>
<gene>
    <name evidence="2" type="ORF">G6F51_011573</name>
</gene>
<feature type="domain" description="Reverse transcriptase" evidence="1">
    <location>
        <begin position="330"/>
        <end position="428"/>
    </location>
</feature>
<accession>A0A9P6XZH4</accession>
<dbReference type="InterPro" id="IPR000477">
    <property type="entry name" value="RT_dom"/>
</dbReference>
<proteinExistence type="predicted"/>
<dbReference type="EMBL" id="JAANIT010002833">
    <property type="protein sequence ID" value="KAG1535368.1"/>
    <property type="molecule type" value="Genomic_DNA"/>
</dbReference>
<protein>
    <recommendedName>
        <fullName evidence="1">Reverse transcriptase domain-containing protein</fullName>
    </recommendedName>
</protein>
<sequence>MHIPTKRFSLATSTLDWEPTQETTLQILGRLAYGQPTYLSHRGSSIIDLFMSNTELIEPSMTIHHDLSLDSNHKLVSFSFQATADVSRLTRHPRYTWHLGKLRDPNKCKTYVERFRELSESLLHFDGTHIPLTDPLAAIAYIEQFNNDLCQAIYTALDETCDRVTNPGDPIRNRKWRKAQGLNKLHYWLQHQEARATVRRLITQRRRATWKDFCKRLASCDYTKAISKISRIRKNRTLKPTFSTPEGPQHAADTMASHLETIFSGAHQRTAQCNEITTPALPFAVECPITTDDISSAIRSLPPLLLHLFQLNWAWSYVPQPWRVAQVVPIHKKGSPSDPGNYRPISLTTIFRKILERCIQHTLRSEGPPLDIAQGGFRESRNALDQAIWLSELCQILRSQFRITPVLAFQDIKSAYDTINRNFIWKTLSYS</sequence>
<reference evidence="2" key="1">
    <citation type="journal article" date="2020" name="Microb. Genom.">
        <title>Genetic diversity of clinical and environmental Mucorales isolates obtained from an investigation of mucormycosis cases among solid organ transplant recipients.</title>
        <authorList>
            <person name="Nguyen M.H."/>
            <person name="Kaul D."/>
            <person name="Muto C."/>
            <person name="Cheng S.J."/>
            <person name="Richter R.A."/>
            <person name="Bruno V.M."/>
            <person name="Liu G."/>
            <person name="Beyhan S."/>
            <person name="Sundermann A.J."/>
            <person name="Mounaud S."/>
            <person name="Pasculle A.W."/>
            <person name="Nierman W.C."/>
            <person name="Driscoll E."/>
            <person name="Cumbie R."/>
            <person name="Clancy C.J."/>
            <person name="Dupont C.L."/>
        </authorList>
    </citation>
    <scope>NUCLEOTIDE SEQUENCE</scope>
    <source>
        <strain evidence="2">GL16</strain>
    </source>
</reference>
<name>A0A9P6XZH4_RHIOR</name>
<dbReference type="Gene3D" id="3.60.10.10">
    <property type="entry name" value="Endonuclease/exonuclease/phosphatase"/>
    <property type="match status" value="1"/>
</dbReference>
<dbReference type="PANTHER" id="PTHR19446">
    <property type="entry name" value="REVERSE TRANSCRIPTASES"/>
    <property type="match status" value="1"/>
</dbReference>